<keyword evidence="2" id="KW-0449">Lipoprotein</keyword>
<feature type="non-terminal residue" evidence="3">
    <location>
        <position position="66"/>
    </location>
</feature>
<keyword evidence="2" id="KW-0119">Carbohydrate metabolism</keyword>
<dbReference type="PANTHER" id="PTHR10749:SF8">
    <property type="entry name" value="PHOSPHORYLASE B KINASE REGULATORY SUBUNIT BETA"/>
    <property type="match status" value="1"/>
</dbReference>
<evidence type="ECO:0000256" key="1">
    <source>
        <dbReference type="ARBA" id="ARBA00004342"/>
    </source>
</evidence>
<name>A0ABD0QRX1_CIRMR</name>
<dbReference type="SUPFAM" id="SSF48208">
    <property type="entry name" value="Six-hairpin glycosidases"/>
    <property type="match status" value="1"/>
</dbReference>
<organism evidence="3 4">
    <name type="scientific">Cirrhinus mrigala</name>
    <name type="common">Mrigala</name>
    <dbReference type="NCBI Taxonomy" id="683832"/>
    <lineage>
        <taxon>Eukaryota</taxon>
        <taxon>Metazoa</taxon>
        <taxon>Chordata</taxon>
        <taxon>Craniata</taxon>
        <taxon>Vertebrata</taxon>
        <taxon>Euteleostomi</taxon>
        <taxon>Actinopterygii</taxon>
        <taxon>Neopterygii</taxon>
        <taxon>Teleostei</taxon>
        <taxon>Ostariophysi</taxon>
        <taxon>Cypriniformes</taxon>
        <taxon>Cyprinidae</taxon>
        <taxon>Labeoninae</taxon>
        <taxon>Labeonini</taxon>
        <taxon>Cirrhinus</taxon>
    </lineage>
</organism>
<evidence type="ECO:0000313" key="3">
    <source>
        <dbReference type="EMBL" id="KAL0188788.1"/>
    </source>
</evidence>
<comment type="function">
    <text evidence="2">Phosphorylase b kinase catalyzes the phosphorylation of serine in certain substrates, including troponin I.</text>
</comment>
<keyword evidence="2" id="KW-0636">Prenylation</keyword>
<gene>
    <name evidence="3" type="ORF">M9458_015887</name>
</gene>
<comment type="subcellular location">
    <subcellularLocation>
        <location evidence="1 2">Cell membrane</location>
        <topology evidence="1 2">Lipid-anchor</topology>
        <orientation evidence="1 2">Cytoplasmic side</orientation>
    </subcellularLocation>
</comment>
<comment type="similarity">
    <text evidence="2">Belongs to the phosphorylase b kinase regulatory chain family.</text>
</comment>
<dbReference type="GO" id="GO:0005516">
    <property type="term" value="F:calmodulin binding"/>
    <property type="evidence" value="ECO:0007669"/>
    <property type="project" value="UniProtKB-KW"/>
</dbReference>
<dbReference type="GO" id="GO:0005886">
    <property type="term" value="C:plasma membrane"/>
    <property type="evidence" value="ECO:0007669"/>
    <property type="project" value="UniProtKB-SubCell"/>
</dbReference>
<keyword evidence="2" id="KW-1003">Cell membrane</keyword>
<dbReference type="EMBL" id="JAMKFB020000007">
    <property type="protein sequence ID" value="KAL0188788.1"/>
    <property type="molecule type" value="Genomic_DNA"/>
</dbReference>
<keyword evidence="2" id="KW-0112">Calmodulin-binding</keyword>
<evidence type="ECO:0000256" key="2">
    <source>
        <dbReference type="RuleBase" id="RU364123"/>
    </source>
</evidence>
<reference evidence="3 4" key="1">
    <citation type="submission" date="2024-05" db="EMBL/GenBank/DDBJ databases">
        <title>Genome sequencing and assembly of Indian major carp, Cirrhinus mrigala (Hamilton, 1822).</title>
        <authorList>
            <person name="Mohindra V."/>
            <person name="Chowdhury L.M."/>
            <person name="Lal K."/>
            <person name="Jena J.K."/>
        </authorList>
    </citation>
    <scope>NUCLEOTIDE SEQUENCE [LARGE SCALE GENOMIC DNA]</scope>
    <source>
        <strain evidence="3">CM1030</strain>
        <tissue evidence="3">Blood</tissue>
    </source>
</reference>
<dbReference type="AlphaFoldDB" id="A0ABD0QRX1"/>
<keyword evidence="2" id="KW-0472">Membrane</keyword>
<comment type="caution">
    <text evidence="3">The sequence shown here is derived from an EMBL/GenBank/DDBJ whole genome shotgun (WGS) entry which is preliminary data.</text>
</comment>
<dbReference type="PANTHER" id="PTHR10749">
    <property type="entry name" value="PHOSPHORYLASE B KINASE REGULATORY SUBUNIT"/>
    <property type="match status" value="1"/>
</dbReference>
<comment type="pathway">
    <text evidence="2">Glycan biosynthesis; glycogen metabolism.</text>
</comment>
<evidence type="ECO:0000313" key="4">
    <source>
        <dbReference type="Proteomes" id="UP001529510"/>
    </source>
</evidence>
<proteinExistence type="inferred from homology"/>
<keyword evidence="2" id="KW-0321">Glycogen metabolism</keyword>
<feature type="non-terminal residue" evidence="3">
    <location>
        <position position="1"/>
    </location>
</feature>
<dbReference type="Proteomes" id="UP001529510">
    <property type="component" value="Unassembled WGS sequence"/>
</dbReference>
<protein>
    <recommendedName>
        <fullName evidence="2">Phosphorylase b kinase regulatory subunit</fullName>
    </recommendedName>
</protein>
<dbReference type="GO" id="GO:0005977">
    <property type="term" value="P:glycogen metabolic process"/>
    <property type="evidence" value="ECO:0007669"/>
    <property type="project" value="UniProtKB-KW"/>
</dbReference>
<dbReference type="InterPro" id="IPR008734">
    <property type="entry name" value="PHK_A/B_su"/>
</dbReference>
<dbReference type="InterPro" id="IPR008928">
    <property type="entry name" value="6-hairpin_glycosidase_sf"/>
</dbReference>
<keyword evidence="4" id="KW-1185">Reference proteome</keyword>
<accession>A0ABD0QRX1</accession>
<sequence>NTDSALLPCISYPAFAVDDDALYSQTLDKIVRKLKGKYGFKRFLRDGYRTANEDKNRRHYKPAEMK</sequence>